<dbReference type="PROSITE" id="PS50933">
    <property type="entry name" value="CHRD"/>
    <property type="match status" value="1"/>
</dbReference>
<evidence type="ECO:0000313" key="4">
    <source>
        <dbReference type="Proteomes" id="UP000631653"/>
    </source>
</evidence>
<evidence type="ECO:0000256" key="1">
    <source>
        <dbReference type="SAM" id="SignalP"/>
    </source>
</evidence>
<dbReference type="InterPro" id="IPR010895">
    <property type="entry name" value="CHRD"/>
</dbReference>
<gene>
    <name evidence="3" type="ORF">GOB81_06770</name>
</gene>
<feature type="domain" description="CHRD" evidence="2">
    <location>
        <begin position="29"/>
        <end position="144"/>
    </location>
</feature>
<proteinExistence type="predicted"/>
<reference evidence="3 4" key="1">
    <citation type="journal article" date="2020" name="Int. J. Syst. Evol. Microbiol.">
        <title>Novel acetic acid bacteria from cider fermentations: Acetobacter conturbans sp. nov. and Acetobacter fallax sp. nov.</title>
        <authorList>
            <person name="Sombolestani A.S."/>
            <person name="Cleenwerck I."/>
            <person name="Cnockaert M."/>
            <person name="Borremans W."/>
            <person name="Wieme A.D."/>
            <person name="De Vuyst L."/>
            <person name="Vandamme P."/>
        </authorList>
    </citation>
    <scope>NUCLEOTIDE SEQUENCE [LARGE SCALE GENOMIC DNA]</scope>
    <source>
        <strain evidence="3 4">LMG 1627</strain>
    </source>
</reference>
<protein>
    <submittedName>
        <fullName evidence="3">CHRD domain-containing protein</fullName>
    </submittedName>
</protein>
<keyword evidence="1" id="KW-0732">Signal</keyword>
<evidence type="ECO:0000313" key="3">
    <source>
        <dbReference type="EMBL" id="NHN88331.1"/>
    </source>
</evidence>
<comment type="caution">
    <text evidence="3">The sequence shown here is derived from an EMBL/GenBank/DDBJ whole genome shotgun (WGS) entry which is preliminary data.</text>
</comment>
<dbReference type="RefSeq" id="WP_173569627.1">
    <property type="nucleotide sequence ID" value="NZ_WOSY01000005.1"/>
</dbReference>
<organism evidence="3 4">
    <name type="scientific">Acetobacter conturbans</name>
    <dbReference type="NCBI Taxonomy" id="1737472"/>
    <lineage>
        <taxon>Bacteria</taxon>
        <taxon>Pseudomonadati</taxon>
        <taxon>Pseudomonadota</taxon>
        <taxon>Alphaproteobacteria</taxon>
        <taxon>Acetobacterales</taxon>
        <taxon>Acetobacteraceae</taxon>
        <taxon>Acetobacter</taxon>
    </lineage>
</organism>
<feature type="chain" id="PRO_5046521386" evidence="1">
    <location>
        <begin position="27"/>
        <end position="144"/>
    </location>
</feature>
<name>A0ABX0JYD1_9PROT</name>
<keyword evidence="4" id="KW-1185">Reference proteome</keyword>
<dbReference type="Proteomes" id="UP000631653">
    <property type="component" value="Unassembled WGS sequence"/>
</dbReference>
<accession>A0ABX0JYD1</accession>
<dbReference type="EMBL" id="WOSY01000005">
    <property type="protein sequence ID" value="NHN88331.1"/>
    <property type="molecule type" value="Genomic_DNA"/>
</dbReference>
<sequence length="144" mass="15362">MFFRKTVPVALLAASVFAISTPMALAAGKGEMFMGQFTTEHGTTSHPMGDVHARLNPTTHELTYSIHWSGLTGDVNAAHFHGPAAADQEAGVLVPIDGPYTSPLKGKVQLDSQQAAELEAGQVYVNLHTQAYPNGEARAQLIKH</sequence>
<dbReference type="Pfam" id="PF07452">
    <property type="entry name" value="CHRD"/>
    <property type="match status" value="1"/>
</dbReference>
<feature type="signal peptide" evidence="1">
    <location>
        <begin position="1"/>
        <end position="26"/>
    </location>
</feature>
<evidence type="ECO:0000259" key="2">
    <source>
        <dbReference type="PROSITE" id="PS50933"/>
    </source>
</evidence>
<dbReference type="SMART" id="SM00754">
    <property type="entry name" value="CHRD"/>
    <property type="match status" value="1"/>
</dbReference>